<sequence>MLYKHRRKPFQLAIARYREWDKACFQPSYSPNEEADGIRLLVLEPGQGADPIRCRLEHVAFSENPDYEALCYVWGDFTKINHIHFDGGTVRVRQSLYEALQALRKTDEQRVLWTDALPVIG</sequence>
<feature type="domain" description="Heterokaryon incompatibility" evidence="1">
    <location>
        <begin position="67"/>
        <end position="118"/>
    </location>
</feature>
<reference evidence="2 3" key="1">
    <citation type="submission" date="2019-04" db="EMBL/GenBank/DDBJ databases">
        <title>Fungal friends and foes A comparative genomics study of 23 Aspergillus species from section Flavi.</title>
        <authorList>
            <consortium name="DOE Joint Genome Institute"/>
            <person name="Kjaerbolling I."/>
            <person name="Vesth T.C."/>
            <person name="Frisvad J.C."/>
            <person name="Nybo J.L."/>
            <person name="Theobald S."/>
            <person name="Kildgaard S."/>
            <person name="Petersen T.I."/>
            <person name="Kuo A."/>
            <person name="Sato A."/>
            <person name="Lyhne E.K."/>
            <person name="Kogle M.E."/>
            <person name="Wiebenga A."/>
            <person name="Kun R.S."/>
            <person name="Lubbers R.J."/>
            <person name="Makela M.R."/>
            <person name="Barry K."/>
            <person name="Chovatia M."/>
            <person name="Clum A."/>
            <person name="Daum C."/>
            <person name="Haridas S."/>
            <person name="He G."/>
            <person name="LaButti K."/>
            <person name="Lipzen A."/>
            <person name="Mondo S."/>
            <person name="Pangilinan J."/>
            <person name="Riley R."/>
            <person name="Salamov A."/>
            <person name="Simmons B.A."/>
            <person name="Magnuson J.K."/>
            <person name="Henrissat B."/>
            <person name="Mortensen U.H."/>
            <person name="Larsen T.O."/>
            <person name="De vries R.P."/>
            <person name="Grigoriev I.V."/>
            <person name="Machida M."/>
            <person name="Baker S.E."/>
            <person name="Andersen M.R."/>
        </authorList>
    </citation>
    <scope>NUCLEOTIDE SEQUENCE [LARGE SCALE GENOMIC DNA]</scope>
    <source>
        <strain evidence="2 3">CBS 117618</strain>
    </source>
</reference>
<dbReference type="AlphaFoldDB" id="A0A5N6DNI3"/>
<dbReference type="InterPro" id="IPR052895">
    <property type="entry name" value="HetReg/Transcr_Mod"/>
</dbReference>
<evidence type="ECO:0000313" key="2">
    <source>
        <dbReference type="EMBL" id="KAB8206702.1"/>
    </source>
</evidence>
<gene>
    <name evidence="2" type="ORF">BDV34DRAFT_224156</name>
</gene>
<accession>A0A5N6DNI3</accession>
<dbReference type="Proteomes" id="UP000326532">
    <property type="component" value="Unassembled WGS sequence"/>
</dbReference>
<dbReference type="Pfam" id="PF06985">
    <property type="entry name" value="HET"/>
    <property type="match status" value="1"/>
</dbReference>
<dbReference type="VEuPathDB" id="FungiDB:BDV34DRAFT_224156"/>
<name>A0A5N6DNI3_ASPPA</name>
<proteinExistence type="predicted"/>
<dbReference type="InterPro" id="IPR010730">
    <property type="entry name" value="HET"/>
</dbReference>
<evidence type="ECO:0000313" key="3">
    <source>
        <dbReference type="Proteomes" id="UP000326532"/>
    </source>
</evidence>
<dbReference type="PANTHER" id="PTHR24148">
    <property type="entry name" value="ANKYRIN REPEAT DOMAIN-CONTAINING PROTEIN 39 HOMOLOG-RELATED"/>
    <property type="match status" value="1"/>
</dbReference>
<dbReference type="OMA" id="TKINHIH"/>
<dbReference type="PANTHER" id="PTHR24148:SF64">
    <property type="entry name" value="HETEROKARYON INCOMPATIBILITY DOMAIN-CONTAINING PROTEIN"/>
    <property type="match status" value="1"/>
</dbReference>
<evidence type="ECO:0000259" key="1">
    <source>
        <dbReference type="Pfam" id="PF06985"/>
    </source>
</evidence>
<dbReference type="EMBL" id="ML734961">
    <property type="protein sequence ID" value="KAB8206702.1"/>
    <property type="molecule type" value="Genomic_DNA"/>
</dbReference>
<organism evidence="2 3">
    <name type="scientific">Aspergillus parasiticus</name>
    <dbReference type="NCBI Taxonomy" id="5067"/>
    <lineage>
        <taxon>Eukaryota</taxon>
        <taxon>Fungi</taxon>
        <taxon>Dikarya</taxon>
        <taxon>Ascomycota</taxon>
        <taxon>Pezizomycotina</taxon>
        <taxon>Eurotiomycetes</taxon>
        <taxon>Eurotiomycetidae</taxon>
        <taxon>Eurotiales</taxon>
        <taxon>Aspergillaceae</taxon>
        <taxon>Aspergillus</taxon>
        <taxon>Aspergillus subgen. Circumdati</taxon>
    </lineage>
</organism>
<keyword evidence="3" id="KW-1185">Reference proteome</keyword>
<protein>
    <recommendedName>
        <fullName evidence="1">Heterokaryon incompatibility domain-containing protein</fullName>
    </recommendedName>
</protein>